<dbReference type="EMBL" id="LNZH02000041">
    <property type="protein sequence ID" value="OCB92035.1"/>
    <property type="molecule type" value="Genomic_DNA"/>
</dbReference>
<proteinExistence type="inferred from homology"/>
<dbReference type="PANTHER" id="PTHR47466">
    <property type="match status" value="1"/>
</dbReference>
<reference evidence="2" key="1">
    <citation type="submission" date="2016-06" db="EMBL/GenBank/DDBJ databases">
        <title>Draft Genome sequence of the fungus Inonotus baumii.</title>
        <authorList>
            <person name="Zhu H."/>
            <person name="Lin W."/>
        </authorList>
    </citation>
    <scope>NUCLEOTIDE SEQUENCE</scope>
    <source>
        <strain evidence="2">821</strain>
    </source>
</reference>
<accession>A0A9Q5I5G4</accession>
<keyword evidence="2" id="KW-0378">Hydrolase</keyword>
<comment type="caution">
    <text evidence="2">The sequence shown here is derived from an EMBL/GenBank/DDBJ whole genome shotgun (WGS) entry which is preliminary data.</text>
</comment>
<gene>
    <name evidence="2" type="ORF">A7U60_g651</name>
</gene>
<sequence length="211" mass="22830">MAERVGTRELAARAATVSVYFHAVSEDDTVAGGNIPESQILDQIPVLNFDFDFSATGVSFTLAEITRTVNSNWFNNAGPRSSLQTVMKQSLRQGDAAALNVYNVGFNSAADQGLLGYARSRVPTAATQTMMELLCALQPCLEAVRPITMEDRCLLMKLDTGSAYTTPSRAAVPGPATWSMTRLQRLSLLRVAQRDATLAPPLALILRTVHI</sequence>
<keyword evidence="3" id="KW-1185">Reference proteome</keyword>
<protein>
    <submittedName>
        <fullName evidence="2">Metalloprotease</fullName>
    </submittedName>
</protein>
<keyword evidence="2" id="KW-0645">Protease</keyword>
<evidence type="ECO:0000256" key="1">
    <source>
        <dbReference type="ARBA" id="ARBA00008721"/>
    </source>
</evidence>
<dbReference type="PANTHER" id="PTHR47466:SF1">
    <property type="entry name" value="METALLOPROTEASE MEP1 (AFU_ORTHOLOGUE AFUA_1G07730)-RELATED"/>
    <property type="match status" value="1"/>
</dbReference>
<dbReference type="GO" id="GO:0008237">
    <property type="term" value="F:metallopeptidase activity"/>
    <property type="evidence" value="ECO:0007669"/>
    <property type="project" value="UniProtKB-KW"/>
</dbReference>
<keyword evidence="2" id="KW-0482">Metalloprotease</keyword>
<evidence type="ECO:0000313" key="2">
    <source>
        <dbReference type="EMBL" id="OCB92035.1"/>
    </source>
</evidence>
<name>A0A9Q5I5G4_SANBA</name>
<organism evidence="2 3">
    <name type="scientific">Sanghuangporus baumii</name>
    <name type="common">Phellinus baumii</name>
    <dbReference type="NCBI Taxonomy" id="108892"/>
    <lineage>
        <taxon>Eukaryota</taxon>
        <taxon>Fungi</taxon>
        <taxon>Dikarya</taxon>
        <taxon>Basidiomycota</taxon>
        <taxon>Agaricomycotina</taxon>
        <taxon>Agaricomycetes</taxon>
        <taxon>Hymenochaetales</taxon>
        <taxon>Hymenochaetaceae</taxon>
        <taxon>Sanghuangporus</taxon>
    </lineage>
</organism>
<dbReference type="InterPro" id="IPR024079">
    <property type="entry name" value="MetalloPept_cat_dom_sf"/>
</dbReference>
<evidence type="ECO:0000313" key="3">
    <source>
        <dbReference type="Proteomes" id="UP000757232"/>
    </source>
</evidence>
<dbReference type="OrthoDB" id="536211at2759"/>
<dbReference type="Proteomes" id="UP000757232">
    <property type="component" value="Unassembled WGS sequence"/>
</dbReference>
<comment type="similarity">
    <text evidence="1">Belongs to the peptidase M43B family.</text>
</comment>
<dbReference type="AlphaFoldDB" id="A0A9Q5I5G4"/>
<dbReference type="Gene3D" id="3.40.390.10">
    <property type="entry name" value="Collagenase (Catalytic Domain)"/>
    <property type="match status" value="1"/>
</dbReference>